<evidence type="ECO:0000313" key="9">
    <source>
        <dbReference type="Proteomes" id="UP000285310"/>
    </source>
</evidence>
<dbReference type="EMBL" id="AYKG01000012">
    <property type="protein sequence ID" value="ROO30060.1"/>
    <property type="molecule type" value="Genomic_DNA"/>
</dbReference>
<name>A0A423PWS4_9GAMM</name>
<dbReference type="GO" id="GO:0004659">
    <property type="term" value="F:prenyltransferase activity"/>
    <property type="evidence" value="ECO:0007669"/>
    <property type="project" value="InterPro"/>
</dbReference>
<keyword evidence="3 7" id="KW-0808">Transferase</keyword>
<dbReference type="FunCoup" id="A0A423PWS4">
    <property type="interactions" value="364"/>
</dbReference>
<dbReference type="GO" id="GO:0046872">
    <property type="term" value="F:metal ion binding"/>
    <property type="evidence" value="ECO:0007669"/>
    <property type="project" value="UniProtKB-KW"/>
</dbReference>
<accession>A0A423PWS4</accession>
<evidence type="ECO:0000256" key="1">
    <source>
        <dbReference type="ARBA" id="ARBA00001946"/>
    </source>
</evidence>
<protein>
    <submittedName>
        <fullName evidence="8">Farnesyl-diphosphate synthase</fullName>
    </submittedName>
</protein>
<dbReference type="InterPro" id="IPR000092">
    <property type="entry name" value="Polyprenyl_synt"/>
</dbReference>
<dbReference type="OrthoDB" id="9805316at2"/>
<dbReference type="InterPro" id="IPR053378">
    <property type="entry name" value="Prenyl_diphosphate_synthase"/>
</dbReference>
<dbReference type="PANTHER" id="PTHR43281">
    <property type="entry name" value="FARNESYL DIPHOSPHATE SYNTHASE"/>
    <property type="match status" value="1"/>
</dbReference>
<evidence type="ECO:0000313" key="8">
    <source>
        <dbReference type="EMBL" id="ROO30060.1"/>
    </source>
</evidence>
<keyword evidence="5" id="KW-0460">Magnesium</keyword>
<dbReference type="Proteomes" id="UP000285310">
    <property type="component" value="Unassembled WGS sequence"/>
</dbReference>
<organism evidence="8 9">
    <name type="scientific">Salinisphaera japonica YTM-1</name>
    <dbReference type="NCBI Taxonomy" id="1209778"/>
    <lineage>
        <taxon>Bacteria</taxon>
        <taxon>Pseudomonadati</taxon>
        <taxon>Pseudomonadota</taxon>
        <taxon>Gammaproteobacteria</taxon>
        <taxon>Salinisphaerales</taxon>
        <taxon>Salinisphaeraceae</taxon>
        <taxon>Salinisphaera</taxon>
    </lineage>
</organism>
<evidence type="ECO:0000256" key="4">
    <source>
        <dbReference type="ARBA" id="ARBA00022723"/>
    </source>
</evidence>
<dbReference type="PROSITE" id="PS00444">
    <property type="entry name" value="POLYPRENYL_SYNTHASE_2"/>
    <property type="match status" value="1"/>
</dbReference>
<dbReference type="PANTHER" id="PTHR43281:SF1">
    <property type="entry name" value="FARNESYL DIPHOSPHATE SYNTHASE"/>
    <property type="match status" value="1"/>
</dbReference>
<reference evidence="8 9" key="1">
    <citation type="submission" date="2013-10" db="EMBL/GenBank/DDBJ databases">
        <title>Salinisphaera japonica YTM-1 Genome Sequencing.</title>
        <authorList>
            <person name="Lai Q."/>
            <person name="Li C."/>
            <person name="Shao Z."/>
        </authorList>
    </citation>
    <scope>NUCLEOTIDE SEQUENCE [LARGE SCALE GENOMIC DNA]</scope>
    <source>
        <strain evidence="8 9">YTM-1</strain>
    </source>
</reference>
<dbReference type="GO" id="GO:0008654">
    <property type="term" value="P:phospholipid biosynthetic process"/>
    <property type="evidence" value="ECO:0007669"/>
    <property type="project" value="UniProtKB-ARBA"/>
</dbReference>
<dbReference type="SUPFAM" id="SSF48576">
    <property type="entry name" value="Terpenoid synthases"/>
    <property type="match status" value="1"/>
</dbReference>
<dbReference type="PROSITE" id="PS00723">
    <property type="entry name" value="POLYPRENYL_SYNTHASE_1"/>
    <property type="match status" value="1"/>
</dbReference>
<dbReference type="SFLD" id="SFLDS00005">
    <property type="entry name" value="Isoprenoid_Synthase_Type_I"/>
    <property type="match status" value="1"/>
</dbReference>
<dbReference type="Gene3D" id="1.10.600.10">
    <property type="entry name" value="Farnesyl Diphosphate Synthase"/>
    <property type="match status" value="1"/>
</dbReference>
<proteinExistence type="inferred from homology"/>
<dbReference type="RefSeq" id="WP_123657609.1">
    <property type="nucleotide sequence ID" value="NZ_AYKG01000012.1"/>
</dbReference>
<evidence type="ECO:0000256" key="2">
    <source>
        <dbReference type="ARBA" id="ARBA00006706"/>
    </source>
</evidence>
<dbReference type="InParanoid" id="A0A423PWS4"/>
<keyword evidence="9" id="KW-1185">Reference proteome</keyword>
<evidence type="ECO:0000256" key="6">
    <source>
        <dbReference type="ARBA" id="ARBA00023229"/>
    </source>
</evidence>
<dbReference type="NCBIfam" id="NF045485">
    <property type="entry name" value="FPPsyn"/>
    <property type="match status" value="1"/>
</dbReference>
<evidence type="ECO:0000256" key="3">
    <source>
        <dbReference type="ARBA" id="ARBA00022679"/>
    </source>
</evidence>
<dbReference type="SFLD" id="SFLDG01017">
    <property type="entry name" value="Polyprenyl_Transferase_Like"/>
    <property type="match status" value="1"/>
</dbReference>
<dbReference type="FunFam" id="1.10.600.10:FF:000001">
    <property type="entry name" value="Geranylgeranyl diphosphate synthase"/>
    <property type="match status" value="1"/>
</dbReference>
<dbReference type="InterPro" id="IPR033749">
    <property type="entry name" value="Polyprenyl_synt_CS"/>
</dbReference>
<keyword evidence="4" id="KW-0479">Metal-binding</keyword>
<dbReference type="InterPro" id="IPR008949">
    <property type="entry name" value="Isoprenoid_synthase_dom_sf"/>
</dbReference>
<comment type="similarity">
    <text evidence="2 7">Belongs to the FPP/GGPP synthase family.</text>
</comment>
<dbReference type="GO" id="GO:0005737">
    <property type="term" value="C:cytoplasm"/>
    <property type="evidence" value="ECO:0007669"/>
    <property type="project" value="UniProtKB-ARBA"/>
</dbReference>
<evidence type="ECO:0000256" key="7">
    <source>
        <dbReference type="RuleBase" id="RU004466"/>
    </source>
</evidence>
<evidence type="ECO:0000256" key="5">
    <source>
        <dbReference type="ARBA" id="ARBA00022842"/>
    </source>
</evidence>
<dbReference type="GO" id="GO:0016114">
    <property type="term" value="P:terpenoid biosynthetic process"/>
    <property type="evidence" value="ECO:0007669"/>
    <property type="project" value="UniProtKB-ARBA"/>
</dbReference>
<keyword evidence="6" id="KW-0414">Isoprene biosynthesis</keyword>
<gene>
    <name evidence="8" type="ORF">SAJA_05365</name>
</gene>
<comment type="cofactor">
    <cofactor evidence="1">
        <name>Mg(2+)</name>
        <dbReference type="ChEBI" id="CHEBI:18420"/>
    </cofactor>
</comment>
<dbReference type="CDD" id="cd00685">
    <property type="entry name" value="Trans_IPPS_HT"/>
    <property type="match status" value="1"/>
</dbReference>
<dbReference type="Pfam" id="PF00348">
    <property type="entry name" value="polyprenyl_synt"/>
    <property type="match status" value="1"/>
</dbReference>
<dbReference type="AlphaFoldDB" id="A0A423PWS4"/>
<comment type="caution">
    <text evidence="8">The sequence shown here is derived from an EMBL/GenBank/DDBJ whole genome shotgun (WGS) entry which is preliminary data.</text>
</comment>
<sequence>MEPNQATHYSQRIEHVLAACLPTDDRAPARLHEAMRYGALSPGKRVRPRLVYATATALGVPLSRVDGAAAAIELIHAYSLIHDDLPAMDDDDLRRGRPTTHKAFDDATAILAGDALQSLAFEIVATHGGLDDRPAARVAVMRCLAAAVGSRGMVGGQALDMASEARTDVTLEDLETIHNLKTGALLSACVMMAASAADDLSADVIDCLEIFAQRIGLAFQVRDDVLDIEATTEQLGKQQGADLAHDKATYPALMGLAEAKAFADRLYTEATAALDVLGAPADDLRALAAEIVKRDH</sequence>